<evidence type="ECO:0000256" key="5">
    <source>
        <dbReference type="ARBA" id="ARBA00022777"/>
    </source>
</evidence>
<feature type="domain" description="CRIB" evidence="9">
    <location>
        <begin position="309"/>
        <end position="322"/>
    </location>
</feature>
<keyword evidence="5" id="KW-0418">Kinase</keyword>
<evidence type="ECO:0000313" key="11">
    <source>
        <dbReference type="Proteomes" id="UP000284706"/>
    </source>
</evidence>
<feature type="domain" description="PH" evidence="8">
    <location>
        <begin position="193"/>
        <end position="304"/>
    </location>
</feature>
<dbReference type="Proteomes" id="UP000284706">
    <property type="component" value="Unassembled WGS sequence"/>
</dbReference>
<dbReference type="InterPro" id="IPR000095">
    <property type="entry name" value="CRIB_dom"/>
</dbReference>
<feature type="region of interest" description="Disordered" evidence="7">
    <location>
        <begin position="342"/>
        <end position="372"/>
    </location>
</feature>
<dbReference type="PROSITE" id="PS50108">
    <property type="entry name" value="CRIB"/>
    <property type="match status" value="2"/>
</dbReference>
<evidence type="ECO:0000259" key="8">
    <source>
        <dbReference type="PROSITE" id="PS50003"/>
    </source>
</evidence>
<keyword evidence="11" id="KW-1185">Reference proteome</keyword>
<feature type="compositionally biased region" description="Basic residues" evidence="7">
    <location>
        <begin position="354"/>
        <end position="363"/>
    </location>
</feature>
<dbReference type="InterPro" id="IPR036936">
    <property type="entry name" value="CRIB_dom_sf"/>
</dbReference>
<dbReference type="InParanoid" id="A0A409VT50"/>
<organism evidence="10 11">
    <name type="scientific">Gymnopilus dilepis</name>
    <dbReference type="NCBI Taxonomy" id="231916"/>
    <lineage>
        <taxon>Eukaryota</taxon>
        <taxon>Fungi</taxon>
        <taxon>Dikarya</taxon>
        <taxon>Basidiomycota</taxon>
        <taxon>Agaricomycotina</taxon>
        <taxon>Agaricomycetes</taxon>
        <taxon>Agaricomycetidae</taxon>
        <taxon>Agaricales</taxon>
        <taxon>Agaricineae</taxon>
        <taxon>Hymenogastraceae</taxon>
        <taxon>Gymnopilus</taxon>
    </lineage>
</organism>
<dbReference type="InterPro" id="IPR033923">
    <property type="entry name" value="PAK_BD"/>
</dbReference>
<dbReference type="STRING" id="231916.A0A409VT50"/>
<dbReference type="PROSITE" id="PS50003">
    <property type="entry name" value="PH_DOMAIN"/>
    <property type="match status" value="2"/>
</dbReference>
<evidence type="ECO:0000256" key="7">
    <source>
        <dbReference type="SAM" id="MobiDB-lite"/>
    </source>
</evidence>
<reference evidence="10 11" key="1">
    <citation type="journal article" date="2018" name="Evol. Lett.">
        <title>Horizontal gene cluster transfer increased hallucinogenic mushroom diversity.</title>
        <authorList>
            <person name="Reynolds H.T."/>
            <person name="Vijayakumar V."/>
            <person name="Gluck-Thaler E."/>
            <person name="Korotkin H.B."/>
            <person name="Matheny P.B."/>
            <person name="Slot J.C."/>
        </authorList>
    </citation>
    <scope>NUCLEOTIDE SEQUENCE [LARGE SCALE GENOMIC DNA]</scope>
    <source>
        <strain evidence="10 11">SRW20</strain>
    </source>
</reference>
<keyword evidence="4" id="KW-0547">Nucleotide-binding</keyword>
<keyword evidence="2" id="KW-0723">Serine/threonine-protein kinase</keyword>
<evidence type="ECO:0000256" key="3">
    <source>
        <dbReference type="ARBA" id="ARBA00022679"/>
    </source>
</evidence>
<dbReference type="SUPFAM" id="SSF50729">
    <property type="entry name" value="PH domain-like"/>
    <property type="match status" value="2"/>
</dbReference>
<evidence type="ECO:0000313" key="10">
    <source>
        <dbReference type="EMBL" id="PPQ69451.1"/>
    </source>
</evidence>
<evidence type="ECO:0000256" key="6">
    <source>
        <dbReference type="ARBA" id="ARBA00022840"/>
    </source>
</evidence>
<feature type="domain" description="PH" evidence="8">
    <location>
        <begin position="24"/>
        <end position="118"/>
    </location>
</feature>
<keyword evidence="3" id="KW-0808">Transferase</keyword>
<gene>
    <name evidence="10" type="ORF">CVT26_002861</name>
</gene>
<dbReference type="InterPro" id="IPR001849">
    <property type="entry name" value="PH_domain"/>
</dbReference>
<dbReference type="GO" id="GO:0005524">
    <property type="term" value="F:ATP binding"/>
    <property type="evidence" value="ECO:0007669"/>
    <property type="project" value="UniProtKB-KW"/>
</dbReference>
<dbReference type="SMART" id="SM00285">
    <property type="entry name" value="PBD"/>
    <property type="match status" value="2"/>
</dbReference>
<dbReference type="SMART" id="SM00233">
    <property type="entry name" value="PH"/>
    <property type="match status" value="2"/>
</dbReference>
<evidence type="ECO:0000256" key="2">
    <source>
        <dbReference type="ARBA" id="ARBA00022527"/>
    </source>
</evidence>
<evidence type="ECO:0000259" key="9">
    <source>
        <dbReference type="PROSITE" id="PS50108"/>
    </source>
</evidence>
<dbReference type="CDD" id="cd01093">
    <property type="entry name" value="CRIB_PAK_like"/>
    <property type="match status" value="1"/>
</dbReference>
<sequence length="372" mass="40604">MDQKHQVSLSSYRESKVPSAAVSKVVRSGNANVRERSTFGGTSWKPKRLELDAESLTIINLTSQKRTRIALRDITELDRTDLTDHSLGLKAKNKLFNFSFSSDPELYDWQDDIYRRCPLGNYSAPFDFVHKSHIGSDTVSGSFTDPNILPIYAEIVGQPSVSKTSPQAVVAPRSRPASGVPLNAVSKGSPSGSTLLEGVFVIKQAGLLAGWLWKERWLTLTPQALIIHRRNTKTSAAAKSISLPSLTRIEPDAKRPKCLIVEFATSPNGPSSSSAPAPTDTVSILFRSDTDLYTWRDALYLRSALSSPIGQPTNFVHHVHVGFDPVSGFFTGLPAEWQAVVNPSLSPSTSGDKKARRQSRRKSAPLVPPTAA</sequence>
<protein>
    <recommendedName>
        <fullName evidence="1">non-specific serine/threonine protein kinase</fullName>
        <ecNumber evidence="1">2.7.11.1</ecNumber>
    </recommendedName>
</protein>
<comment type="caution">
    <text evidence="10">The sequence shown here is derived from an EMBL/GenBank/DDBJ whole genome shotgun (WGS) entry which is preliminary data.</text>
</comment>
<dbReference type="EMBL" id="NHYE01005572">
    <property type="protein sequence ID" value="PPQ69451.1"/>
    <property type="molecule type" value="Genomic_DNA"/>
</dbReference>
<dbReference type="OrthoDB" id="248923at2759"/>
<dbReference type="Pfam" id="PF00786">
    <property type="entry name" value="PBD"/>
    <property type="match status" value="2"/>
</dbReference>
<accession>A0A409VT50</accession>
<proteinExistence type="predicted"/>
<dbReference type="Gene3D" id="3.90.810.10">
    <property type="entry name" value="CRIB domain"/>
    <property type="match status" value="1"/>
</dbReference>
<evidence type="ECO:0000256" key="4">
    <source>
        <dbReference type="ARBA" id="ARBA00022741"/>
    </source>
</evidence>
<evidence type="ECO:0000256" key="1">
    <source>
        <dbReference type="ARBA" id="ARBA00012513"/>
    </source>
</evidence>
<dbReference type="AlphaFoldDB" id="A0A409VT50"/>
<keyword evidence="6" id="KW-0067">ATP-binding</keyword>
<name>A0A409VT50_9AGAR</name>
<dbReference type="GO" id="GO:0004674">
    <property type="term" value="F:protein serine/threonine kinase activity"/>
    <property type="evidence" value="ECO:0007669"/>
    <property type="project" value="UniProtKB-KW"/>
</dbReference>
<dbReference type="EC" id="2.7.11.1" evidence="1"/>
<feature type="domain" description="CRIB" evidence="9">
    <location>
        <begin position="122"/>
        <end position="135"/>
    </location>
</feature>